<dbReference type="EMBL" id="JAEHFJ010000005">
    <property type="protein sequence ID" value="MBJ2174826.1"/>
    <property type="molecule type" value="Genomic_DNA"/>
</dbReference>
<evidence type="ECO:0000256" key="1">
    <source>
        <dbReference type="SAM" id="Phobius"/>
    </source>
</evidence>
<name>A0ABS0WS71_9FLAO</name>
<comment type="caution">
    <text evidence="2">The sequence shown here is derived from an EMBL/GenBank/DDBJ whole genome shotgun (WGS) entry which is preliminary data.</text>
</comment>
<keyword evidence="1" id="KW-0812">Transmembrane</keyword>
<proteinExistence type="predicted"/>
<reference evidence="2 3" key="1">
    <citation type="submission" date="2020-12" db="EMBL/GenBank/DDBJ databases">
        <title>Aureibaculum luteum sp. nov. and Aureibaculum flavum sp. nov., novel members of the family Flavobacteriaceae isolated from Antarctic intertidal sediments.</title>
        <authorList>
            <person name="He X."/>
            <person name="Zhang X."/>
        </authorList>
    </citation>
    <scope>NUCLEOTIDE SEQUENCE [LARGE SCALE GENOMIC DNA]</scope>
    <source>
        <strain evidence="2 3">A20</strain>
    </source>
</reference>
<keyword evidence="3" id="KW-1185">Reference proteome</keyword>
<evidence type="ECO:0000313" key="2">
    <source>
        <dbReference type="EMBL" id="MBJ2174826.1"/>
    </source>
</evidence>
<dbReference type="Proteomes" id="UP000623301">
    <property type="component" value="Unassembled WGS sequence"/>
</dbReference>
<gene>
    <name evidence="2" type="ORF">JBL43_11300</name>
</gene>
<keyword evidence="1" id="KW-0472">Membrane</keyword>
<feature type="transmembrane region" description="Helical" evidence="1">
    <location>
        <begin position="76"/>
        <end position="94"/>
    </location>
</feature>
<feature type="transmembrane region" description="Helical" evidence="1">
    <location>
        <begin position="38"/>
        <end position="56"/>
    </location>
</feature>
<keyword evidence="1" id="KW-1133">Transmembrane helix</keyword>
<evidence type="ECO:0000313" key="3">
    <source>
        <dbReference type="Proteomes" id="UP000623301"/>
    </source>
</evidence>
<accession>A0ABS0WS71</accession>
<dbReference type="RefSeq" id="WP_198841547.1">
    <property type="nucleotide sequence ID" value="NZ_JAEHFJ010000005.1"/>
</dbReference>
<sequence length="137" mass="15257">MENENVIEVELDTLSKLSETELKSSLEVYKSLADMETYVKLPFLGIGILVLIHNVFLAGKSYELSTYNTIMNTEMTIGGILLLIVFTMAGIAISKTSKLKNEIKQYGKKHHIKKQILAEEFSLVATQLYGGSGIKIK</sequence>
<organism evidence="2 3">
    <name type="scientific">Aureibaculum flavum</name>
    <dbReference type="NCBI Taxonomy" id="2795986"/>
    <lineage>
        <taxon>Bacteria</taxon>
        <taxon>Pseudomonadati</taxon>
        <taxon>Bacteroidota</taxon>
        <taxon>Flavobacteriia</taxon>
        <taxon>Flavobacteriales</taxon>
        <taxon>Flavobacteriaceae</taxon>
        <taxon>Aureibaculum</taxon>
    </lineage>
</organism>
<protein>
    <submittedName>
        <fullName evidence="2">Uncharacterized protein</fullName>
    </submittedName>
</protein>